<sequence length="211" mass="23668">MLSTLPGCGDFYHAVRHLYRLRTHSTMNIVQDIYLFNPCDFLQGIHASLPQPCLCLSSPRRSSPCLSSPSNESFHLKSLRIRMMQNCVPMKPLPLCMDSFPTIARVDKNGLKLKLQISGRAHRIRVTRLCHALAVERGCSLAQRILYLFGSESTVCGRMSSYICILSSCMGCGWVSFPALEDRSTTPLGMWHISRLATENVTHVVQVLLPM</sequence>
<keyword evidence="2" id="KW-1185">Reference proteome</keyword>
<name>A0AA39Q8D1_9AGAR</name>
<accession>A0AA39Q8D1</accession>
<comment type="caution">
    <text evidence="1">The sequence shown here is derived from an EMBL/GenBank/DDBJ whole genome shotgun (WGS) entry which is preliminary data.</text>
</comment>
<dbReference type="AlphaFoldDB" id="A0AA39Q8D1"/>
<proteinExistence type="predicted"/>
<evidence type="ECO:0000313" key="1">
    <source>
        <dbReference type="EMBL" id="KAK0498153.1"/>
    </source>
</evidence>
<dbReference type="EMBL" id="JAUEPU010000011">
    <property type="protein sequence ID" value="KAK0498153.1"/>
    <property type="molecule type" value="Genomic_DNA"/>
</dbReference>
<organism evidence="1 2">
    <name type="scientific">Armillaria luteobubalina</name>
    <dbReference type="NCBI Taxonomy" id="153913"/>
    <lineage>
        <taxon>Eukaryota</taxon>
        <taxon>Fungi</taxon>
        <taxon>Dikarya</taxon>
        <taxon>Basidiomycota</taxon>
        <taxon>Agaricomycotina</taxon>
        <taxon>Agaricomycetes</taxon>
        <taxon>Agaricomycetidae</taxon>
        <taxon>Agaricales</taxon>
        <taxon>Marasmiineae</taxon>
        <taxon>Physalacriaceae</taxon>
        <taxon>Armillaria</taxon>
    </lineage>
</organism>
<reference evidence="1" key="1">
    <citation type="submission" date="2023-06" db="EMBL/GenBank/DDBJ databases">
        <authorList>
            <consortium name="Lawrence Berkeley National Laboratory"/>
            <person name="Ahrendt S."/>
            <person name="Sahu N."/>
            <person name="Indic B."/>
            <person name="Wong-Bajracharya J."/>
            <person name="Merenyi Z."/>
            <person name="Ke H.-M."/>
            <person name="Monk M."/>
            <person name="Kocsube S."/>
            <person name="Drula E."/>
            <person name="Lipzen A."/>
            <person name="Balint B."/>
            <person name="Henrissat B."/>
            <person name="Andreopoulos B."/>
            <person name="Martin F.M."/>
            <person name="Harder C.B."/>
            <person name="Rigling D."/>
            <person name="Ford K.L."/>
            <person name="Foster G.D."/>
            <person name="Pangilinan J."/>
            <person name="Papanicolaou A."/>
            <person name="Barry K."/>
            <person name="LaButti K."/>
            <person name="Viragh M."/>
            <person name="Koriabine M."/>
            <person name="Yan M."/>
            <person name="Riley R."/>
            <person name="Champramary S."/>
            <person name="Plett K.L."/>
            <person name="Tsai I.J."/>
            <person name="Slot J."/>
            <person name="Sipos G."/>
            <person name="Plett J."/>
            <person name="Nagy L.G."/>
            <person name="Grigoriev I.V."/>
        </authorList>
    </citation>
    <scope>NUCLEOTIDE SEQUENCE</scope>
    <source>
        <strain evidence="1">HWK02</strain>
    </source>
</reference>
<dbReference type="Proteomes" id="UP001175228">
    <property type="component" value="Unassembled WGS sequence"/>
</dbReference>
<evidence type="ECO:0000313" key="2">
    <source>
        <dbReference type="Proteomes" id="UP001175228"/>
    </source>
</evidence>
<protein>
    <submittedName>
        <fullName evidence="1">Uncharacterized protein</fullName>
    </submittedName>
</protein>
<gene>
    <name evidence="1" type="ORF">EDD18DRAFT_79009</name>
</gene>